<dbReference type="OrthoDB" id="8985277at2"/>
<comment type="caution">
    <text evidence="1">The sequence shown here is derived from an EMBL/GenBank/DDBJ whole genome shotgun (WGS) entry which is preliminary data.</text>
</comment>
<dbReference type="AlphaFoldDB" id="A0A158BHX3"/>
<evidence type="ECO:0000313" key="2">
    <source>
        <dbReference type="Proteomes" id="UP000054596"/>
    </source>
</evidence>
<dbReference type="STRING" id="1777143.AWB82_04116"/>
<proteinExistence type="predicted"/>
<name>A0A158BHX3_9BURK</name>
<dbReference type="Gene3D" id="3.40.50.2000">
    <property type="entry name" value="Glycogen Phosphorylase B"/>
    <property type="match status" value="1"/>
</dbReference>
<dbReference type="InterPro" id="IPR011990">
    <property type="entry name" value="TPR-like_helical_dom_sf"/>
</dbReference>
<reference evidence="1" key="1">
    <citation type="submission" date="2016-01" db="EMBL/GenBank/DDBJ databases">
        <authorList>
            <person name="Peeters C."/>
        </authorList>
    </citation>
    <scope>NUCLEOTIDE SEQUENCE [LARGE SCALE GENOMIC DNA]</scope>
    <source>
        <strain evidence="1">LMG 29325</strain>
    </source>
</reference>
<protein>
    <submittedName>
        <fullName evidence="1">TPR repeat-containing protein</fullName>
    </submittedName>
</protein>
<dbReference type="EMBL" id="FCOJ02000030">
    <property type="protein sequence ID" value="SAK69668.1"/>
    <property type="molecule type" value="Genomic_DNA"/>
</dbReference>
<dbReference type="SUPFAM" id="SSF53756">
    <property type="entry name" value="UDP-Glycosyltransferase/glycogen phosphorylase"/>
    <property type="match status" value="1"/>
</dbReference>
<sequence>MNHALSNLLRDAQACHEREPQNVPLIRDMCRALVAHQFEDAALPWTERGLALTPHDAEFVHLRVNALNLVGRHAEAAALLMAERSLLWPPAAFELKLGYSLMMAGDLEQAIARLDEAGRIAHASNHALIPKAAHLLGEALLKHGDGRGFAFWTMRNLDPGAGGSYCAADISPWSREDDLRGKRVLITHQLGFGDQFLLAAALADFQAAGASLLLMSDPQIHRLMQASLPDIEVISAERPLEMGEPLPAEVHAKVAAFSPDFQMPSLFAPVLASDQASRAQPFRPYMRAPADKRAIAAAWSQQLRTQNPGKRLVGLFWDCSQRHSPEVGSVMRCWAARRSIPLEGINRLVLDPAVTRPVQFVNLHHPLVEPMAGVPAGDVVRYSPGVFQFDDTAACIGELDAVISVDSSVANLAAMMGKPTCVAVNTTGDWRWGSAGAATPWIGGVTVLRQKMEGDWAPVLRDMAAWLG</sequence>
<organism evidence="1 2">
    <name type="scientific">Caballeronia glebae</name>
    <dbReference type="NCBI Taxonomy" id="1777143"/>
    <lineage>
        <taxon>Bacteria</taxon>
        <taxon>Pseudomonadati</taxon>
        <taxon>Pseudomonadota</taxon>
        <taxon>Betaproteobacteria</taxon>
        <taxon>Burkholderiales</taxon>
        <taxon>Burkholderiaceae</taxon>
        <taxon>Caballeronia</taxon>
    </lineage>
</organism>
<keyword evidence="2" id="KW-1185">Reference proteome</keyword>
<dbReference type="Proteomes" id="UP000054596">
    <property type="component" value="Unassembled WGS sequence"/>
</dbReference>
<dbReference type="SUPFAM" id="SSF48452">
    <property type="entry name" value="TPR-like"/>
    <property type="match status" value="1"/>
</dbReference>
<accession>A0A158BHX3</accession>
<gene>
    <name evidence="1" type="ORF">AWB82_04116</name>
</gene>
<evidence type="ECO:0000313" key="1">
    <source>
        <dbReference type="EMBL" id="SAK69668.1"/>
    </source>
</evidence>
<dbReference type="Gene3D" id="1.25.40.10">
    <property type="entry name" value="Tetratricopeptide repeat domain"/>
    <property type="match status" value="1"/>
</dbReference>